<organism evidence="12 13">
    <name type="scientific">Candidatus Gottesmanbacteria bacterium GW2011_GWA1_43_11</name>
    <dbReference type="NCBI Taxonomy" id="1618436"/>
    <lineage>
        <taxon>Bacteria</taxon>
        <taxon>Candidatus Gottesmaniibacteriota</taxon>
    </lineage>
</organism>
<dbReference type="InterPro" id="IPR020630">
    <property type="entry name" value="THF_DH/CycHdrlase_cat_dom"/>
</dbReference>
<comment type="pathway">
    <text evidence="1 9">One-carbon metabolism; tetrahydrofolate interconversion.</text>
</comment>
<dbReference type="GO" id="GO:0006164">
    <property type="term" value="P:purine nucleotide biosynthetic process"/>
    <property type="evidence" value="ECO:0007669"/>
    <property type="project" value="UniProtKB-KW"/>
</dbReference>
<comment type="catalytic activity">
    <reaction evidence="9">
        <text>(6R)-5,10-methenyltetrahydrofolate + H2O = (6R)-10-formyltetrahydrofolate + H(+)</text>
        <dbReference type="Rhea" id="RHEA:23700"/>
        <dbReference type="ChEBI" id="CHEBI:15377"/>
        <dbReference type="ChEBI" id="CHEBI:15378"/>
        <dbReference type="ChEBI" id="CHEBI:57455"/>
        <dbReference type="ChEBI" id="CHEBI:195366"/>
        <dbReference type="EC" id="3.5.4.9"/>
    </reaction>
</comment>
<evidence type="ECO:0000256" key="5">
    <source>
        <dbReference type="ARBA" id="ARBA00022857"/>
    </source>
</evidence>
<dbReference type="GO" id="GO:0009086">
    <property type="term" value="P:methionine biosynthetic process"/>
    <property type="evidence" value="ECO:0007669"/>
    <property type="project" value="UniProtKB-KW"/>
</dbReference>
<protein>
    <recommendedName>
        <fullName evidence="9">Bifunctional protein FolD</fullName>
    </recommendedName>
    <domain>
        <recommendedName>
            <fullName evidence="9">Methylenetetrahydrofolate dehydrogenase</fullName>
            <ecNumber evidence="9">1.5.1.5</ecNumber>
        </recommendedName>
    </domain>
    <domain>
        <recommendedName>
            <fullName evidence="9">Methenyltetrahydrofolate cyclohydrolase</fullName>
            <ecNumber evidence="9">3.5.4.9</ecNumber>
        </recommendedName>
    </domain>
</protein>
<gene>
    <name evidence="9" type="primary">folD</name>
    <name evidence="12" type="ORF">UV59_C0008G0010</name>
</gene>
<proteinExistence type="inferred from homology"/>
<dbReference type="GO" id="GO:0004488">
    <property type="term" value="F:methylenetetrahydrofolate dehydrogenase (NADP+) activity"/>
    <property type="evidence" value="ECO:0007669"/>
    <property type="project" value="UniProtKB-UniRule"/>
</dbReference>
<dbReference type="SUPFAM" id="SSF53223">
    <property type="entry name" value="Aminoacid dehydrogenase-like, N-terminal domain"/>
    <property type="match status" value="1"/>
</dbReference>
<dbReference type="GO" id="GO:0005829">
    <property type="term" value="C:cytosol"/>
    <property type="evidence" value="ECO:0007669"/>
    <property type="project" value="TreeGrafter"/>
</dbReference>
<dbReference type="PRINTS" id="PR00085">
    <property type="entry name" value="THFDHDRGNASE"/>
</dbReference>
<evidence type="ECO:0000259" key="10">
    <source>
        <dbReference type="Pfam" id="PF00763"/>
    </source>
</evidence>
<dbReference type="GO" id="GO:0004477">
    <property type="term" value="F:methenyltetrahydrofolate cyclohydrolase activity"/>
    <property type="evidence" value="ECO:0007669"/>
    <property type="project" value="UniProtKB-UniRule"/>
</dbReference>
<keyword evidence="5 9" id="KW-0521">NADP</keyword>
<name>A0A0G1CIK3_9BACT</name>
<comment type="caution">
    <text evidence="9">Lacks conserved residue(s) required for the propagation of feature annotation.</text>
</comment>
<comment type="caution">
    <text evidence="12">The sequence shown here is derived from an EMBL/GenBank/DDBJ whole genome shotgun (WGS) entry which is preliminary data.</text>
</comment>
<keyword evidence="7 9" id="KW-0486">Methionine biosynthesis</keyword>
<feature type="binding site" evidence="9">
    <location>
        <begin position="172"/>
        <end position="174"/>
    </location>
    <ligand>
        <name>NADP(+)</name>
        <dbReference type="ChEBI" id="CHEBI:58349"/>
    </ligand>
</feature>
<dbReference type="Pfam" id="PF00763">
    <property type="entry name" value="THF_DHG_CYH"/>
    <property type="match status" value="1"/>
</dbReference>
<evidence type="ECO:0000256" key="1">
    <source>
        <dbReference type="ARBA" id="ARBA00004777"/>
    </source>
</evidence>
<dbReference type="GO" id="GO:0035999">
    <property type="term" value="P:tetrahydrofolate interconversion"/>
    <property type="evidence" value="ECO:0007669"/>
    <property type="project" value="UniProtKB-UniRule"/>
</dbReference>
<dbReference type="AlphaFoldDB" id="A0A0G1CIK3"/>
<comment type="catalytic activity">
    <reaction evidence="9">
        <text>(6R)-5,10-methylene-5,6,7,8-tetrahydrofolate + NADP(+) = (6R)-5,10-methenyltetrahydrofolate + NADPH</text>
        <dbReference type="Rhea" id="RHEA:22812"/>
        <dbReference type="ChEBI" id="CHEBI:15636"/>
        <dbReference type="ChEBI" id="CHEBI:57455"/>
        <dbReference type="ChEBI" id="CHEBI:57783"/>
        <dbReference type="ChEBI" id="CHEBI:58349"/>
        <dbReference type="EC" id="1.5.1.5"/>
    </reaction>
</comment>
<evidence type="ECO:0000313" key="12">
    <source>
        <dbReference type="EMBL" id="KKS85317.1"/>
    </source>
</evidence>
<evidence type="ECO:0000259" key="11">
    <source>
        <dbReference type="Pfam" id="PF02882"/>
    </source>
</evidence>
<evidence type="ECO:0000256" key="8">
    <source>
        <dbReference type="ARBA" id="ARBA00023268"/>
    </source>
</evidence>
<dbReference type="InterPro" id="IPR046346">
    <property type="entry name" value="Aminoacid_DH-like_N_sf"/>
</dbReference>
<dbReference type="SUPFAM" id="SSF51735">
    <property type="entry name" value="NAD(P)-binding Rossmann-fold domains"/>
    <property type="match status" value="1"/>
</dbReference>
<dbReference type="STRING" id="1618436.UV59_C0008G0010"/>
<reference evidence="12 13" key="1">
    <citation type="journal article" date="2015" name="Nature">
        <title>rRNA introns, odd ribosomes, and small enigmatic genomes across a large radiation of phyla.</title>
        <authorList>
            <person name="Brown C.T."/>
            <person name="Hug L.A."/>
            <person name="Thomas B.C."/>
            <person name="Sharon I."/>
            <person name="Castelle C.J."/>
            <person name="Singh A."/>
            <person name="Wilkins M.J."/>
            <person name="Williams K.H."/>
            <person name="Banfield J.F."/>
        </authorList>
    </citation>
    <scope>NUCLEOTIDE SEQUENCE [LARGE SCALE GENOMIC DNA]</scope>
</reference>
<feature type="domain" description="Tetrahydrofolate dehydrogenase/cyclohydrolase catalytic" evidence="10">
    <location>
        <begin position="3"/>
        <end position="117"/>
    </location>
</feature>
<dbReference type="UniPathway" id="UPA00193"/>
<keyword evidence="8 9" id="KW-0511">Multifunctional enzyme</keyword>
<dbReference type="Pfam" id="PF02882">
    <property type="entry name" value="THF_DHG_CYH_C"/>
    <property type="match status" value="1"/>
</dbReference>
<dbReference type="InterPro" id="IPR000672">
    <property type="entry name" value="THF_DH/CycHdrlase"/>
</dbReference>
<dbReference type="Gene3D" id="3.40.50.720">
    <property type="entry name" value="NAD(P)-binding Rossmann-like Domain"/>
    <property type="match status" value="1"/>
</dbReference>
<dbReference type="InterPro" id="IPR036291">
    <property type="entry name" value="NAD(P)-bd_dom_sf"/>
</dbReference>
<evidence type="ECO:0000256" key="2">
    <source>
        <dbReference type="ARBA" id="ARBA00022563"/>
    </source>
</evidence>
<keyword evidence="4 9" id="KW-0378">Hydrolase</keyword>
<dbReference type="HAMAP" id="MF_01576">
    <property type="entry name" value="THF_DHG_CYH"/>
    <property type="match status" value="1"/>
</dbReference>
<comment type="function">
    <text evidence="9">Catalyzes the oxidation of 5,10-methylenetetrahydrofolate to 5,10-methenyltetrahydrofolate and then the hydrolysis of 5,10-methenyltetrahydrofolate to 10-formyltetrahydrofolate.</text>
</comment>
<dbReference type="EC" id="3.5.4.9" evidence="9"/>
<dbReference type="PANTHER" id="PTHR48099">
    <property type="entry name" value="C-1-TETRAHYDROFOLATE SYNTHASE, CYTOPLASMIC-RELATED"/>
    <property type="match status" value="1"/>
</dbReference>
<dbReference type="EMBL" id="LCFB01000008">
    <property type="protein sequence ID" value="KKS85317.1"/>
    <property type="molecule type" value="Genomic_DNA"/>
</dbReference>
<evidence type="ECO:0000256" key="9">
    <source>
        <dbReference type="HAMAP-Rule" id="MF_01576"/>
    </source>
</evidence>
<dbReference type="EC" id="1.5.1.5" evidence="9"/>
<evidence type="ECO:0000313" key="13">
    <source>
        <dbReference type="Proteomes" id="UP000034543"/>
    </source>
</evidence>
<dbReference type="Gene3D" id="3.40.50.10860">
    <property type="entry name" value="Leucine Dehydrogenase, chain A, domain 1"/>
    <property type="match status" value="1"/>
</dbReference>
<accession>A0A0G1CIK3</accession>
<keyword evidence="9" id="KW-0368">Histidine biosynthesis</keyword>
<sequence>MKIDGQQLARRILRNLHTRVKALQKTGITPHLAVIWVGNDPASASFIKQKSIAACVIGARLSLHQFKKTPLYQKLAEFIREMSRNPEIHGIIVQRPLPPSLSAQSLCKLVPKNKDVDGFLPKSAHVPPIGSAMFRLFNEIYFNKLQKTASPEDNYSKPLLTWLKEKNIVLLGKGETAGKPIAATLSKYRLPFIMLNSRSDHPEEYLKEADIVISAIGKAGIVNPAHLKQGVILIGVGMERKQHKLKGDYDENQVEKIARFYTPMPGGTGPVNVACLMENLVNAATLTG</sequence>
<dbReference type="InterPro" id="IPR020631">
    <property type="entry name" value="THF_DH/CycHdrlase_NAD-bd_dom"/>
</dbReference>
<keyword evidence="2 9" id="KW-0554">One-carbon metabolism</keyword>
<comment type="subunit">
    <text evidence="9">Homodimer.</text>
</comment>
<feature type="domain" description="Tetrahydrofolate dehydrogenase/cyclohydrolase NAD(P)-binding" evidence="11">
    <location>
        <begin position="163"/>
        <end position="285"/>
    </location>
</feature>
<comment type="similarity">
    <text evidence="9">Belongs to the tetrahydrofolate dehydrogenase/cyclohydrolase family.</text>
</comment>
<dbReference type="Proteomes" id="UP000034543">
    <property type="component" value="Unassembled WGS sequence"/>
</dbReference>
<keyword evidence="3 9" id="KW-0658">Purine biosynthesis</keyword>
<evidence type="ECO:0000256" key="6">
    <source>
        <dbReference type="ARBA" id="ARBA00023002"/>
    </source>
</evidence>
<evidence type="ECO:0000256" key="4">
    <source>
        <dbReference type="ARBA" id="ARBA00022801"/>
    </source>
</evidence>
<evidence type="ECO:0000256" key="3">
    <source>
        <dbReference type="ARBA" id="ARBA00022755"/>
    </source>
</evidence>
<evidence type="ECO:0000256" key="7">
    <source>
        <dbReference type="ARBA" id="ARBA00023167"/>
    </source>
</evidence>
<dbReference type="GO" id="GO:0000105">
    <property type="term" value="P:L-histidine biosynthetic process"/>
    <property type="evidence" value="ECO:0007669"/>
    <property type="project" value="UniProtKB-KW"/>
</dbReference>
<dbReference type="PANTHER" id="PTHR48099:SF5">
    <property type="entry name" value="C-1-TETRAHYDROFOLATE SYNTHASE, CYTOPLASMIC"/>
    <property type="match status" value="1"/>
</dbReference>
<keyword evidence="9" id="KW-0028">Amino-acid biosynthesis</keyword>
<keyword evidence="6 9" id="KW-0560">Oxidoreductase</keyword>